<dbReference type="AlphaFoldDB" id="A0A8B8GT78"/>
<dbReference type="Proteomes" id="UP000694846">
    <property type="component" value="Unplaced"/>
</dbReference>
<dbReference type="GeneID" id="112694555"/>
<dbReference type="OrthoDB" id="8192658at2759"/>
<proteinExistence type="predicted"/>
<reference evidence="2" key="1">
    <citation type="submission" date="2025-08" db="UniProtKB">
        <authorList>
            <consortium name="RefSeq"/>
        </authorList>
    </citation>
    <scope>IDENTIFICATION</scope>
    <source>
        <tissue evidence="2">Whole body</tissue>
    </source>
</reference>
<name>A0A8B8GT78_9HEMI</name>
<protein>
    <submittedName>
        <fullName evidence="2">Uncharacterized protein LOC112694555</fullName>
    </submittedName>
</protein>
<gene>
    <name evidence="2" type="primary">LOC112694555</name>
</gene>
<sequence>MTKDTNMSAIDEESLLSDEELFANDSNDCVVTLTSSVSYEDEYQSLLFQNRDRIISKLKNDLSVLPPPPTVTTCKFSVDDILEKWYQHESSNSPIKKFGTKELKNIDRAINWPWPDVANVQCFDVYYNIDNKSAEMALLETKYQQRYVSNETKSLINTGNTPQPKKERGLVRQIKPLEQNTRLIRRKSVSKPQILAEAKAKLALVENKRRILVPGKLKREYIKPLEKSYLENCNTNSSSIAHKRALFQSPETHYSRKRFCYGQNPNSEEFSGPVSAESICSDTSNTTPVKRWSVAPLSASLFDNEYQNKSDKAIKTEPVKKCQRSLKFFHTSESATQKNLFNTKPSQKELSKLHKQKLLWAVSEVLKECGIDSHHKQFRPFLQQLFKVCSKQWLEQSHSDVKTSTSVAMRALVMKHKNTVLKLKSKSPLNSAKDKEKDSAFKLKSIADVKKVLFTDNTPKSNVELQKLGLDLKINDSSIKNPVCVDVGIGNFAVFVDIPKLQNNKNTDNSNKPVSSALEYCSNSNFDNDSKAILAG</sequence>
<accession>A0A8B8GT78</accession>
<keyword evidence="1" id="KW-1185">Reference proteome</keyword>
<evidence type="ECO:0000313" key="1">
    <source>
        <dbReference type="Proteomes" id="UP000694846"/>
    </source>
</evidence>
<dbReference type="RefSeq" id="XP_025425846.1">
    <property type="nucleotide sequence ID" value="XM_025570061.1"/>
</dbReference>
<organism evidence="1 2">
    <name type="scientific">Sipha flava</name>
    <name type="common">yellow sugarcane aphid</name>
    <dbReference type="NCBI Taxonomy" id="143950"/>
    <lineage>
        <taxon>Eukaryota</taxon>
        <taxon>Metazoa</taxon>
        <taxon>Ecdysozoa</taxon>
        <taxon>Arthropoda</taxon>
        <taxon>Hexapoda</taxon>
        <taxon>Insecta</taxon>
        <taxon>Pterygota</taxon>
        <taxon>Neoptera</taxon>
        <taxon>Paraneoptera</taxon>
        <taxon>Hemiptera</taxon>
        <taxon>Sternorrhyncha</taxon>
        <taxon>Aphidomorpha</taxon>
        <taxon>Aphidoidea</taxon>
        <taxon>Aphididae</taxon>
        <taxon>Sipha</taxon>
    </lineage>
</organism>
<evidence type="ECO:0000313" key="2">
    <source>
        <dbReference type="RefSeq" id="XP_025425846.1"/>
    </source>
</evidence>